<accession>A0A0C2P5R7</accession>
<protein>
    <submittedName>
        <fullName evidence="1">Uncharacterized protein</fullName>
    </submittedName>
</protein>
<comment type="caution">
    <text evidence="1">The sequence shown here is derived from an EMBL/GenBank/DDBJ whole genome shotgun (WGS) entry which is preliminary data.</text>
</comment>
<sequence length="63" mass="7015">MKVPINIATTASRTRPFDIVGSTREFNHPMSGGLNGQIAMQKKKRHTLSLGCCFIENKSWPVL</sequence>
<keyword evidence="2" id="KW-1185">Reference proteome</keyword>
<gene>
    <name evidence="1" type="ORF">OJ16_00780</name>
</gene>
<accession>A0A0C2K1I2</accession>
<name>A0A0C2P5R7_9VIBR</name>
<reference evidence="1 2" key="1">
    <citation type="submission" date="2014-11" db="EMBL/GenBank/DDBJ databases">
        <title>Draft Genome Sequence of Vibrio piscirenalis strains CECT 8603T and CECT 8604, two marine Gammaproteobacterium isolated from cultured gilthead sea bream (Sparus aurata).</title>
        <authorList>
            <person name="Arahal D.R."/>
            <person name="Rodrigo-Torres L."/>
            <person name="Lucena T."/>
            <person name="Pujalte M.J."/>
        </authorList>
    </citation>
    <scope>NUCLEOTIDE SEQUENCE [LARGE SCALE GENOMIC DNA]</scope>
    <source>
        <strain evidence="1 2">DCR 1-4-2</strain>
    </source>
</reference>
<proteinExistence type="predicted"/>
<evidence type="ECO:0000313" key="2">
    <source>
        <dbReference type="Proteomes" id="UP000031672"/>
    </source>
</evidence>
<dbReference type="RefSeq" id="WP_040986427.1">
    <property type="nucleotide sequence ID" value="NZ_JTKH01000003.1"/>
</dbReference>
<dbReference type="Proteomes" id="UP000031672">
    <property type="component" value="Unassembled WGS sequence"/>
</dbReference>
<evidence type="ECO:0000313" key="1">
    <source>
        <dbReference type="EMBL" id="KII81772.1"/>
    </source>
</evidence>
<organism evidence="1 2">
    <name type="scientific">Vibrio renipiscarius</name>
    <dbReference type="NCBI Taxonomy" id="1461322"/>
    <lineage>
        <taxon>Bacteria</taxon>
        <taxon>Pseudomonadati</taxon>
        <taxon>Pseudomonadota</taxon>
        <taxon>Gammaproteobacteria</taxon>
        <taxon>Vibrionales</taxon>
        <taxon>Vibrionaceae</taxon>
        <taxon>Vibrio</taxon>
    </lineage>
</organism>
<dbReference type="AlphaFoldDB" id="A0A0C2P5R7"/>
<dbReference type="EMBL" id="JTKH01000003">
    <property type="protein sequence ID" value="KII81772.1"/>
    <property type="molecule type" value="Genomic_DNA"/>
</dbReference>